<gene>
    <name evidence="2" type="ORF">S01H1_85263</name>
</gene>
<name>X0XZG5_9ZZZZ</name>
<feature type="non-terminal residue" evidence="2">
    <location>
        <position position="1"/>
    </location>
</feature>
<evidence type="ECO:0000256" key="1">
    <source>
        <dbReference type="SAM" id="MobiDB-lite"/>
    </source>
</evidence>
<evidence type="ECO:0000313" key="2">
    <source>
        <dbReference type="EMBL" id="GAG48790.1"/>
    </source>
</evidence>
<organism evidence="2">
    <name type="scientific">marine sediment metagenome</name>
    <dbReference type="NCBI Taxonomy" id="412755"/>
    <lineage>
        <taxon>unclassified sequences</taxon>
        <taxon>metagenomes</taxon>
        <taxon>ecological metagenomes</taxon>
    </lineage>
</organism>
<dbReference type="AlphaFoldDB" id="X0XZG5"/>
<feature type="compositionally biased region" description="Polar residues" evidence="1">
    <location>
        <begin position="85"/>
        <end position="98"/>
    </location>
</feature>
<feature type="non-terminal residue" evidence="2">
    <location>
        <position position="98"/>
    </location>
</feature>
<proteinExistence type="predicted"/>
<accession>X0XZG5</accession>
<comment type="caution">
    <text evidence="2">The sequence shown here is derived from an EMBL/GenBank/DDBJ whole genome shotgun (WGS) entry which is preliminary data.</text>
</comment>
<feature type="region of interest" description="Disordered" evidence="1">
    <location>
        <begin position="76"/>
        <end position="98"/>
    </location>
</feature>
<sequence length="98" mass="10806">IVNLTKIQNSVSDMPAGMEQIQELATLTSGAELDKLAKAKKFGSFTEMLGELTRKDAQKMIEKLKTDAVTEDADEQLNAKRLTRQKNLQGNPKVAKTT</sequence>
<dbReference type="EMBL" id="BARS01058485">
    <property type="protein sequence ID" value="GAG48790.1"/>
    <property type="molecule type" value="Genomic_DNA"/>
</dbReference>
<reference evidence="2" key="1">
    <citation type="journal article" date="2014" name="Front. Microbiol.">
        <title>High frequency of phylogenetically diverse reductive dehalogenase-homologous genes in deep subseafloor sedimentary metagenomes.</title>
        <authorList>
            <person name="Kawai M."/>
            <person name="Futagami T."/>
            <person name="Toyoda A."/>
            <person name="Takaki Y."/>
            <person name="Nishi S."/>
            <person name="Hori S."/>
            <person name="Arai W."/>
            <person name="Tsubouchi T."/>
            <person name="Morono Y."/>
            <person name="Uchiyama I."/>
            <person name="Ito T."/>
            <person name="Fujiyama A."/>
            <person name="Inagaki F."/>
            <person name="Takami H."/>
        </authorList>
    </citation>
    <scope>NUCLEOTIDE SEQUENCE</scope>
    <source>
        <strain evidence="2">Expedition CK06-06</strain>
    </source>
</reference>
<protein>
    <submittedName>
        <fullName evidence="2">Uncharacterized protein</fullName>
    </submittedName>
</protein>